<evidence type="ECO:0000256" key="1">
    <source>
        <dbReference type="SAM" id="Phobius"/>
    </source>
</evidence>
<keyword evidence="1" id="KW-0472">Membrane</keyword>
<gene>
    <name evidence="2" type="ORF">ATR_0665</name>
</gene>
<evidence type="ECO:0000313" key="3">
    <source>
        <dbReference type="Proteomes" id="UP000254504"/>
    </source>
</evidence>
<dbReference type="AlphaFoldDB" id="A0AAD0QIC8"/>
<dbReference type="Proteomes" id="UP000254504">
    <property type="component" value="Chromosome"/>
</dbReference>
<keyword evidence="1" id="KW-0812">Transmembrane</keyword>
<dbReference type="EMBL" id="CP031367">
    <property type="protein sequence ID" value="AXK48534.1"/>
    <property type="molecule type" value="Genomic_DNA"/>
</dbReference>
<keyword evidence="1" id="KW-1133">Transmembrane helix</keyword>
<protein>
    <submittedName>
        <fullName evidence="2">Uncharacterized protein</fullName>
    </submittedName>
</protein>
<dbReference type="RefSeq" id="WP_128997261.1">
    <property type="nucleotide sequence ID" value="NZ_CP031367.1"/>
</dbReference>
<sequence length="113" mass="13006">MKNSFTLFELILTVVISVTIIIYTTLFVKDLMILNKNSLYKEIARVELNSTKIFLELNKKELNKLSLSNKTLYFDNTILLKNVTTFNINISGEVATVNISLENSFKQIWKIAL</sequence>
<organism evidence="2 3">
    <name type="scientific">Aliarcobacter trophiarum LMG 25534</name>
    <dbReference type="NCBI Taxonomy" id="1032241"/>
    <lineage>
        <taxon>Bacteria</taxon>
        <taxon>Pseudomonadati</taxon>
        <taxon>Campylobacterota</taxon>
        <taxon>Epsilonproteobacteria</taxon>
        <taxon>Campylobacterales</taxon>
        <taxon>Arcobacteraceae</taxon>
        <taxon>Aliarcobacter</taxon>
    </lineage>
</organism>
<dbReference type="KEGG" id="atp:ATR_0665"/>
<name>A0AAD0QIC8_9BACT</name>
<feature type="transmembrane region" description="Helical" evidence="1">
    <location>
        <begin position="6"/>
        <end position="28"/>
    </location>
</feature>
<reference evidence="2 3" key="1">
    <citation type="submission" date="2018-07" db="EMBL/GenBank/DDBJ databases">
        <title>Complete genome of the Arcobacter trophiarum type strain LMG 25534.</title>
        <authorList>
            <person name="Miller W.G."/>
            <person name="Yee E."/>
        </authorList>
    </citation>
    <scope>NUCLEOTIDE SEQUENCE [LARGE SCALE GENOMIC DNA]</scope>
    <source>
        <strain evidence="2 3">LMG 25534</strain>
    </source>
</reference>
<proteinExistence type="predicted"/>
<accession>A0AAD0QIC8</accession>
<evidence type="ECO:0000313" key="2">
    <source>
        <dbReference type="EMBL" id="AXK48534.1"/>
    </source>
</evidence>